<accession>A0A1H6DUZ5</accession>
<evidence type="ECO:0000313" key="10">
    <source>
        <dbReference type="Proteomes" id="UP000236745"/>
    </source>
</evidence>
<evidence type="ECO:0000256" key="5">
    <source>
        <dbReference type="ARBA" id="ARBA00022989"/>
    </source>
</evidence>
<feature type="domain" description="Rhodanese" evidence="8">
    <location>
        <begin position="185"/>
        <end position="217"/>
    </location>
</feature>
<evidence type="ECO:0000313" key="9">
    <source>
        <dbReference type="EMBL" id="SEG89080.1"/>
    </source>
</evidence>
<protein>
    <recommendedName>
        <fullName evidence="7">TRAP transporter large permease protein</fullName>
    </recommendedName>
</protein>
<comment type="similarity">
    <text evidence="7">Belongs to the TRAP transporter large permease family.</text>
</comment>
<dbReference type="EMBL" id="FNVQ01000011">
    <property type="protein sequence ID" value="SEG89080.1"/>
    <property type="molecule type" value="Genomic_DNA"/>
</dbReference>
<comment type="function">
    <text evidence="7">Part of the tripartite ATP-independent periplasmic (TRAP) transport system.</text>
</comment>
<dbReference type="OrthoDB" id="9796052at2"/>
<reference evidence="9 10" key="1">
    <citation type="submission" date="2016-10" db="EMBL/GenBank/DDBJ databases">
        <authorList>
            <person name="de Groot N.N."/>
        </authorList>
    </citation>
    <scope>NUCLEOTIDE SEQUENCE [LARGE SCALE GENOMIC DNA]</scope>
    <source>
        <strain evidence="9 10">DSM 22012</strain>
    </source>
</reference>
<feature type="transmembrane region" description="Helical" evidence="7">
    <location>
        <begin position="391"/>
        <end position="412"/>
    </location>
</feature>
<dbReference type="InterPro" id="IPR001763">
    <property type="entry name" value="Rhodanese-like_dom"/>
</dbReference>
<keyword evidence="2" id="KW-1003">Cell membrane</keyword>
<dbReference type="PIRSF" id="PIRSF006066">
    <property type="entry name" value="HI0050"/>
    <property type="match status" value="1"/>
</dbReference>
<dbReference type="PROSITE" id="PS50206">
    <property type="entry name" value="RHODANESE_3"/>
    <property type="match status" value="1"/>
</dbReference>
<evidence type="ECO:0000256" key="4">
    <source>
        <dbReference type="ARBA" id="ARBA00022692"/>
    </source>
</evidence>
<keyword evidence="6 7" id="KW-0472">Membrane</keyword>
<comment type="subunit">
    <text evidence="7">The complex comprises the extracytoplasmic solute receptor protein and the two transmembrane proteins.</text>
</comment>
<feature type="transmembrane region" description="Helical" evidence="7">
    <location>
        <begin position="93"/>
        <end position="116"/>
    </location>
</feature>
<feature type="transmembrane region" description="Helical" evidence="7">
    <location>
        <begin position="6"/>
        <end position="33"/>
    </location>
</feature>
<organism evidence="9 10">
    <name type="scientific">Marinobacterium lutimaris</name>
    <dbReference type="NCBI Taxonomy" id="568106"/>
    <lineage>
        <taxon>Bacteria</taxon>
        <taxon>Pseudomonadati</taxon>
        <taxon>Pseudomonadota</taxon>
        <taxon>Gammaproteobacteria</taxon>
        <taxon>Oceanospirillales</taxon>
        <taxon>Oceanospirillaceae</taxon>
        <taxon>Marinobacterium</taxon>
    </lineage>
</organism>
<dbReference type="PANTHER" id="PTHR33362:SF2">
    <property type="entry name" value="TRAP TRANSPORTER LARGE PERMEASE PROTEIN"/>
    <property type="match status" value="1"/>
</dbReference>
<evidence type="ECO:0000256" key="7">
    <source>
        <dbReference type="RuleBase" id="RU369079"/>
    </source>
</evidence>
<dbReference type="InterPro" id="IPR010656">
    <property type="entry name" value="DctM"/>
</dbReference>
<evidence type="ECO:0000256" key="2">
    <source>
        <dbReference type="ARBA" id="ARBA00022475"/>
    </source>
</evidence>
<keyword evidence="4 7" id="KW-0812">Transmembrane</keyword>
<name>A0A1H6DUZ5_9GAMM</name>
<dbReference type="GO" id="GO:0022857">
    <property type="term" value="F:transmembrane transporter activity"/>
    <property type="evidence" value="ECO:0007669"/>
    <property type="project" value="UniProtKB-UniRule"/>
</dbReference>
<feature type="transmembrane region" description="Helical" evidence="7">
    <location>
        <begin position="212"/>
        <end position="233"/>
    </location>
</feature>
<proteinExistence type="inferred from homology"/>
<dbReference type="InterPro" id="IPR004681">
    <property type="entry name" value="TRAP_DctM"/>
</dbReference>
<keyword evidence="10" id="KW-1185">Reference proteome</keyword>
<dbReference type="Proteomes" id="UP000236745">
    <property type="component" value="Unassembled WGS sequence"/>
</dbReference>
<dbReference type="NCBIfam" id="TIGR00786">
    <property type="entry name" value="dctM"/>
    <property type="match status" value="1"/>
</dbReference>
<evidence type="ECO:0000256" key="6">
    <source>
        <dbReference type="ARBA" id="ARBA00023136"/>
    </source>
</evidence>
<dbReference type="GO" id="GO:0005886">
    <property type="term" value="C:plasma membrane"/>
    <property type="evidence" value="ECO:0007669"/>
    <property type="project" value="UniProtKB-SubCell"/>
</dbReference>
<evidence type="ECO:0000256" key="1">
    <source>
        <dbReference type="ARBA" id="ARBA00004429"/>
    </source>
</evidence>
<evidence type="ECO:0000256" key="3">
    <source>
        <dbReference type="ARBA" id="ARBA00022519"/>
    </source>
</evidence>
<dbReference type="AlphaFoldDB" id="A0A1H6DUZ5"/>
<gene>
    <name evidence="9" type="ORF">SAMN05444390_11113</name>
</gene>
<feature type="transmembrane region" description="Helical" evidence="7">
    <location>
        <begin position="357"/>
        <end position="379"/>
    </location>
</feature>
<feature type="transmembrane region" description="Helical" evidence="7">
    <location>
        <begin position="334"/>
        <end position="351"/>
    </location>
</feature>
<feature type="transmembrane region" description="Helical" evidence="7">
    <location>
        <begin position="267"/>
        <end position="291"/>
    </location>
</feature>
<feature type="transmembrane region" description="Helical" evidence="7">
    <location>
        <begin position="239"/>
        <end position="255"/>
    </location>
</feature>
<dbReference type="Pfam" id="PF06808">
    <property type="entry name" value="DctM"/>
    <property type="match status" value="1"/>
</dbReference>
<dbReference type="RefSeq" id="WP_104005960.1">
    <property type="nucleotide sequence ID" value="NZ_FNVQ01000011.1"/>
</dbReference>
<feature type="transmembrane region" description="Helical" evidence="7">
    <location>
        <begin position="54"/>
        <end position="73"/>
    </location>
</feature>
<feature type="transmembrane region" description="Helical" evidence="7">
    <location>
        <begin position="168"/>
        <end position="191"/>
    </location>
</feature>
<keyword evidence="3 7" id="KW-0997">Cell inner membrane</keyword>
<feature type="transmembrane region" description="Helical" evidence="7">
    <location>
        <begin position="311"/>
        <end position="329"/>
    </location>
</feature>
<comment type="subcellular location">
    <subcellularLocation>
        <location evidence="1 7">Cell inner membrane</location>
        <topology evidence="1 7">Multi-pass membrane protein</topology>
    </subcellularLocation>
</comment>
<dbReference type="PANTHER" id="PTHR33362">
    <property type="entry name" value="SIALIC ACID TRAP TRANSPORTER PERMEASE PROTEIN SIAT-RELATED"/>
    <property type="match status" value="1"/>
</dbReference>
<evidence type="ECO:0000259" key="8">
    <source>
        <dbReference type="PROSITE" id="PS50206"/>
    </source>
</evidence>
<keyword evidence="5 7" id="KW-1133">Transmembrane helix</keyword>
<sequence>MTAIFIWVFPILLLLAVPVAFAMIGTSGIVLLLDGKSLAVIAQRLYTPTQSFPMLAIPFFILAGSLMMSGRFGEHLVNFAKLLVGRFKGGMCHVSVVGSVVFGGVSGSAVADASALGNALIPVQKQNGYPAGFAAAVNSASSTISVLIPPSIPLILYSLVSSTSIIDLFVAGIIPGILLGVGMLALTWFAALRRGFPAARVEGGWKKWKAEIKHALPALLMPVFVIGTLRFGVATPTEVSVMAVAYGLVIGILVYRDLNWAAIRSALLETGVMTGAVMAIIMASSIIQWLLTMEQVPQHLTHWVTGSLSEPWMVILAMNIIMLIVGTFLDLPAAMLLLGPLFAGIAVSIGLDPVQLGLMMVVNLAIGLYTPPIGTTLYISSGIANISVGSVVKELIPFYLLALGVLALISYVPAMTIY</sequence>
<keyword evidence="7" id="KW-0813">Transport</keyword>